<sequence>MMRTNSLSRRWQLALLAGFLFLSMASAASAVVGRETREIASRTAERANLDKANKKRRLGESRRLEDQWLPRCIPLPRAYMPIADIAGTDFNLMPYSFNFLGSLFMCFLVSHASS</sequence>
<dbReference type="AlphaFoldDB" id="A0A7S4MMY7"/>
<evidence type="ECO:0000256" key="1">
    <source>
        <dbReference type="SAM" id="SignalP"/>
    </source>
</evidence>
<proteinExistence type="predicted"/>
<reference evidence="2" key="1">
    <citation type="submission" date="2021-01" db="EMBL/GenBank/DDBJ databases">
        <authorList>
            <person name="Corre E."/>
            <person name="Pelletier E."/>
            <person name="Niang G."/>
            <person name="Scheremetjew M."/>
            <person name="Finn R."/>
            <person name="Kale V."/>
            <person name="Holt S."/>
            <person name="Cochrane G."/>
            <person name="Meng A."/>
            <person name="Brown T."/>
            <person name="Cohen L."/>
        </authorList>
    </citation>
    <scope>NUCLEOTIDE SEQUENCE</scope>
    <source>
        <strain evidence="2">Isolate 1302-5</strain>
    </source>
</reference>
<organism evidence="2">
    <name type="scientific">Odontella aurita</name>
    <dbReference type="NCBI Taxonomy" id="265563"/>
    <lineage>
        <taxon>Eukaryota</taxon>
        <taxon>Sar</taxon>
        <taxon>Stramenopiles</taxon>
        <taxon>Ochrophyta</taxon>
        <taxon>Bacillariophyta</taxon>
        <taxon>Mediophyceae</taxon>
        <taxon>Biddulphiophycidae</taxon>
        <taxon>Eupodiscales</taxon>
        <taxon>Odontellaceae</taxon>
        <taxon>Odontella</taxon>
    </lineage>
</organism>
<name>A0A7S4MMY7_9STRA</name>
<gene>
    <name evidence="2" type="ORF">OAUR00152_LOCUS12312</name>
</gene>
<feature type="signal peptide" evidence="1">
    <location>
        <begin position="1"/>
        <end position="30"/>
    </location>
</feature>
<protein>
    <recommendedName>
        <fullName evidence="3">PSI-J</fullName>
    </recommendedName>
</protein>
<dbReference type="EMBL" id="HBKQ01018192">
    <property type="protein sequence ID" value="CAE2232003.1"/>
    <property type="molecule type" value="Transcribed_RNA"/>
</dbReference>
<evidence type="ECO:0008006" key="3">
    <source>
        <dbReference type="Google" id="ProtNLM"/>
    </source>
</evidence>
<evidence type="ECO:0000313" key="2">
    <source>
        <dbReference type="EMBL" id="CAE2232003.1"/>
    </source>
</evidence>
<accession>A0A7S4MMY7</accession>
<keyword evidence="1" id="KW-0732">Signal</keyword>
<feature type="chain" id="PRO_5031041397" description="PSI-J" evidence="1">
    <location>
        <begin position="31"/>
        <end position="114"/>
    </location>
</feature>